<dbReference type="GO" id="GO:0005634">
    <property type="term" value="C:nucleus"/>
    <property type="evidence" value="ECO:0007669"/>
    <property type="project" value="TreeGrafter"/>
</dbReference>
<keyword evidence="2" id="KW-0129">CBS domain</keyword>
<feature type="compositionally biased region" description="Basic residues" evidence="3">
    <location>
        <begin position="221"/>
        <end position="236"/>
    </location>
</feature>
<evidence type="ECO:0000256" key="3">
    <source>
        <dbReference type="SAM" id="MobiDB-lite"/>
    </source>
</evidence>
<evidence type="ECO:0000313" key="5">
    <source>
        <dbReference type="Proteomes" id="UP000275267"/>
    </source>
</evidence>
<proteinExistence type="predicted"/>
<accession>A0A3L6REN1</accession>
<dbReference type="PANTHER" id="PTHR13780:SF57">
    <property type="entry name" value="OS08G0529200 PROTEIN"/>
    <property type="match status" value="1"/>
</dbReference>
<dbReference type="OrthoDB" id="645422at2759"/>
<dbReference type="InterPro" id="IPR046342">
    <property type="entry name" value="CBS_dom_sf"/>
</dbReference>
<dbReference type="PANTHER" id="PTHR13780">
    <property type="entry name" value="AMP-ACTIVATED PROTEIN KINASE, GAMMA REGULATORY SUBUNIT"/>
    <property type="match status" value="1"/>
</dbReference>
<dbReference type="EMBL" id="PQIB02000008">
    <property type="protein sequence ID" value="RLN03040.1"/>
    <property type="molecule type" value="Genomic_DNA"/>
</dbReference>
<dbReference type="SUPFAM" id="SSF54631">
    <property type="entry name" value="CBS-domain pair"/>
    <property type="match status" value="1"/>
</dbReference>
<feature type="region of interest" description="Disordered" evidence="3">
    <location>
        <begin position="385"/>
        <end position="411"/>
    </location>
</feature>
<comment type="caution">
    <text evidence="4">The sequence shown here is derived from an EMBL/GenBank/DDBJ whole genome shotgun (WGS) entry which is preliminary data.</text>
</comment>
<evidence type="ECO:0000313" key="4">
    <source>
        <dbReference type="EMBL" id="RLN03040.1"/>
    </source>
</evidence>
<name>A0A3L6REN1_PANMI</name>
<keyword evidence="1" id="KW-0677">Repeat</keyword>
<dbReference type="Proteomes" id="UP000275267">
    <property type="component" value="Unassembled WGS sequence"/>
</dbReference>
<gene>
    <name evidence="4" type="ORF">C2845_PM13G23450</name>
</gene>
<dbReference type="AlphaFoldDB" id="A0A3L6REN1"/>
<organism evidence="4 5">
    <name type="scientific">Panicum miliaceum</name>
    <name type="common">Proso millet</name>
    <name type="synonym">Broomcorn millet</name>
    <dbReference type="NCBI Taxonomy" id="4540"/>
    <lineage>
        <taxon>Eukaryota</taxon>
        <taxon>Viridiplantae</taxon>
        <taxon>Streptophyta</taxon>
        <taxon>Embryophyta</taxon>
        <taxon>Tracheophyta</taxon>
        <taxon>Spermatophyta</taxon>
        <taxon>Magnoliopsida</taxon>
        <taxon>Liliopsida</taxon>
        <taxon>Poales</taxon>
        <taxon>Poaceae</taxon>
        <taxon>PACMAD clade</taxon>
        <taxon>Panicoideae</taxon>
        <taxon>Panicodae</taxon>
        <taxon>Paniceae</taxon>
        <taxon>Panicinae</taxon>
        <taxon>Panicum</taxon>
        <taxon>Panicum sect. Panicum</taxon>
    </lineage>
</organism>
<sequence length="497" mass="52638">MPIHLYAAPLEGRCPFTSITATSWRAGIEGFEGSRASRVKSPDSWLYRVPAGTRGHFRKWCRRQGRTRGGRFGLVKREASPHLIRGQRLTPRHAWARTGRRMAHIVFLRASAADLTAGKPPLRGVPASAPLSAAAAAIPASQEADVAVWRDGASPLAPAAATVIDLLSSFDVVAFLASHAGGTAAALRTPAGDVVAHDPALVREVEPHTSKEQGASWCARTSRKRAPWTRSRSRHSNKAALKITGTPRAAAAGKQTISRSSSSSPPTFGCDRYCCLTREDIVRFLINCLGALAPTPLQSISSLGAVNRGYAHVEASSPAIEVSWMVPAEPPAVAVVQTNRDGTHKVLADVSAHRLWRRDYVAAADAMASLSSLNFAAGVEAHGMSAPDGGADGPGGRRSGEAEAADAAAPLSRLSSRRVGFDFEDSLVGQMMMASHGGNAALRCRSTSSLAAVMVQMLSYRTTHIWVTHGEDDVLVGVVGYMEIFNAVTRDVVAPPA</sequence>
<dbReference type="InterPro" id="IPR050511">
    <property type="entry name" value="AMPK_gamma/SDS23_families"/>
</dbReference>
<dbReference type="GO" id="GO:0005737">
    <property type="term" value="C:cytoplasm"/>
    <property type="evidence" value="ECO:0007669"/>
    <property type="project" value="TreeGrafter"/>
</dbReference>
<dbReference type="STRING" id="4540.A0A3L6REN1"/>
<protein>
    <submittedName>
        <fullName evidence="4">CBS domain-containing protein CBSX6-like</fullName>
    </submittedName>
</protein>
<reference evidence="5" key="1">
    <citation type="journal article" date="2019" name="Nat. Commun.">
        <title>The genome of broomcorn millet.</title>
        <authorList>
            <person name="Zou C."/>
            <person name="Miki D."/>
            <person name="Li D."/>
            <person name="Tang Q."/>
            <person name="Xiao L."/>
            <person name="Rajput S."/>
            <person name="Deng P."/>
            <person name="Jia W."/>
            <person name="Huang R."/>
            <person name="Zhang M."/>
            <person name="Sun Y."/>
            <person name="Hu J."/>
            <person name="Fu X."/>
            <person name="Schnable P.S."/>
            <person name="Li F."/>
            <person name="Zhang H."/>
            <person name="Feng B."/>
            <person name="Zhu X."/>
            <person name="Liu R."/>
            <person name="Schnable J.C."/>
            <person name="Zhu J.-K."/>
            <person name="Zhang H."/>
        </authorList>
    </citation>
    <scope>NUCLEOTIDE SEQUENCE [LARGE SCALE GENOMIC DNA]</scope>
</reference>
<feature type="region of interest" description="Disordered" evidence="3">
    <location>
        <begin position="212"/>
        <end position="236"/>
    </location>
</feature>
<evidence type="ECO:0000256" key="2">
    <source>
        <dbReference type="ARBA" id="ARBA00023122"/>
    </source>
</evidence>
<keyword evidence="5" id="KW-1185">Reference proteome</keyword>
<evidence type="ECO:0000256" key="1">
    <source>
        <dbReference type="ARBA" id="ARBA00022737"/>
    </source>
</evidence>